<dbReference type="SUPFAM" id="SSF47699">
    <property type="entry name" value="Bifunctional inhibitor/lipid-transfer protein/seed storage 2S albumin"/>
    <property type="match status" value="1"/>
</dbReference>
<dbReference type="Gene3D" id="1.10.110.10">
    <property type="entry name" value="Plant lipid-transfer and hydrophobic proteins"/>
    <property type="match status" value="1"/>
</dbReference>
<dbReference type="GO" id="GO:0098552">
    <property type="term" value="C:side of membrane"/>
    <property type="evidence" value="ECO:0007669"/>
    <property type="project" value="UniProtKB-KW"/>
</dbReference>
<evidence type="ECO:0000256" key="6">
    <source>
        <dbReference type="ARBA" id="ARBA00023157"/>
    </source>
</evidence>
<evidence type="ECO:0000256" key="9">
    <source>
        <dbReference type="SAM" id="Phobius"/>
    </source>
</evidence>
<dbReference type="InterPro" id="IPR016140">
    <property type="entry name" value="Bifunc_inhib/LTP/seed_store"/>
</dbReference>
<evidence type="ECO:0000256" key="2">
    <source>
        <dbReference type="ARBA" id="ARBA00009748"/>
    </source>
</evidence>
<feature type="chain" id="PRO_5043741366" description="Bifunctional inhibitor/plant lipid transfer protein/seed storage helical domain-containing protein" evidence="10">
    <location>
        <begin position="25"/>
        <end position="193"/>
    </location>
</feature>
<proteinExistence type="inferred from homology"/>
<keyword evidence="9" id="KW-0472">Membrane</keyword>
<evidence type="ECO:0000256" key="7">
    <source>
        <dbReference type="ARBA" id="ARBA00023180"/>
    </source>
</evidence>
<evidence type="ECO:0000256" key="8">
    <source>
        <dbReference type="ARBA" id="ARBA00023288"/>
    </source>
</evidence>
<comment type="similarity">
    <text evidence="2">Belongs to the plant LTP family.</text>
</comment>
<keyword evidence="8" id="KW-0449">Lipoprotein</keyword>
<protein>
    <recommendedName>
        <fullName evidence="11">Bifunctional inhibitor/plant lipid transfer protein/seed storage helical domain-containing protein</fullName>
    </recommendedName>
</protein>
<dbReference type="GO" id="GO:0005886">
    <property type="term" value="C:plasma membrane"/>
    <property type="evidence" value="ECO:0007669"/>
    <property type="project" value="UniProtKB-SubCell"/>
</dbReference>
<dbReference type="Proteomes" id="UP001454036">
    <property type="component" value="Unassembled WGS sequence"/>
</dbReference>
<keyword evidence="3" id="KW-1003">Cell membrane</keyword>
<dbReference type="SMART" id="SM00499">
    <property type="entry name" value="AAI"/>
    <property type="match status" value="1"/>
</dbReference>
<comment type="subcellular location">
    <subcellularLocation>
        <location evidence="1">Cell membrane</location>
        <topology evidence="1">Lipid-anchor</topology>
        <topology evidence="1">GPI-anchor</topology>
    </subcellularLocation>
</comment>
<keyword evidence="13" id="KW-1185">Reference proteome</keyword>
<evidence type="ECO:0000256" key="3">
    <source>
        <dbReference type="ARBA" id="ARBA00022475"/>
    </source>
</evidence>
<accession>A0AAV3PM34</accession>
<keyword evidence="9" id="KW-0812">Transmembrane</keyword>
<evidence type="ECO:0000256" key="4">
    <source>
        <dbReference type="ARBA" id="ARBA00022622"/>
    </source>
</evidence>
<keyword evidence="4" id="KW-0336">GPI-anchor</keyword>
<feature type="signal peptide" evidence="10">
    <location>
        <begin position="1"/>
        <end position="24"/>
    </location>
</feature>
<evidence type="ECO:0000256" key="5">
    <source>
        <dbReference type="ARBA" id="ARBA00022729"/>
    </source>
</evidence>
<dbReference type="EMBL" id="BAABME010002043">
    <property type="protein sequence ID" value="GAA0152764.1"/>
    <property type="molecule type" value="Genomic_DNA"/>
</dbReference>
<evidence type="ECO:0000313" key="12">
    <source>
        <dbReference type="EMBL" id="GAA0152764.1"/>
    </source>
</evidence>
<dbReference type="CDD" id="cd00010">
    <property type="entry name" value="AAI_LTSS"/>
    <property type="match status" value="1"/>
</dbReference>
<reference evidence="12 13" key="1">
    <citation type="submission" date="2024-01" db="EMBL/GenBank/DDBJ databases">
        <title>The complete chloroplast genome sequence of Lithospermum erythrorhizon: insights into the phylogenetic relationship among Boraginaceae species and the maternal lineages of purple gromwells.</title>
        <authorList>
            <person name="Okada T."/>
            <person name="Watanabe K."/>
        </authorList>
    </citation>
    <scope>NUCLEOTIDE SEQUENCE [LARGE SCALE GENOMIC DNA]</scope>
</reference>
<comment type="caution">
    <text evidence="12">The sequence shown here is derived from an EMBL/GenBank/DDBJ whole genome shotgun (WGS) entry which is preliminary data.</text>
</comment>
<feature type="transmembrane region" description="Helical" evidence="9">
    <location>
        <begin position="172"/>
        <end position="192"/>
    </location>
</feature>
<organism evidence="12 13">
    <name type="scientific">Lithospermum erythrorhizon</name>
    <name type="common">Purple gromwell</name>
    <name type="synonym">Lithospermum officinale var. erythrorhizon</name>
    <dbReference type="NCBI Taxonomy" id="34254"/>
    <lineage>
        <taxon>Eukaryota</taxon>
        <taxon>Viridiplantae</taxon>
        <taxon>Streptophyta</taxon>
        <taxon>Embryophyta</taxon>
        <taxon>Tracheophyta</taxon>
        <taxon>Spermatophyta</taxon>
        <taxon>Magnoliopsida</taxon>
        <taxon>eudicotyledons</taxon>
        <taxon>Gunneridae</taxon>
        <taxon>Pentapetalae</taxon>
        <taxon>asterids</taxon>
        <taxon>lamiids</taxon>
        <taxon>Boraginales</taxon>
        <taxon>Boraginaceae</taxon>
        <taxon>Boraginoideae</taxon>
        <taxon>Lithospermeae</taxon>
        <taxon>Lithospermum</taxon>
    </lineage>
</organism>
<evidence type="ECO:0000313" key="13">
    <source>
        <dbReference type="Proteomes" id="UP001454036"/>
    </source>
</evidence>
<evidence type="ECO:0000256" key="1">
    <source>
        <dbReference type="ARBA" id="ARBA00004609"/>
    </source>
</evidence>
<sequence>MEMKGKVELLTLFLVMICVGLVSGENNDTLESDCAALITKMTNCLPFASGKNDAPTKDCCSSVTDVKDSNPACLCFFIQQIHKGDSTLKGLGIQEPRLLQLPSVCKLTNASISDCPKVLNLPANSPDTAIFKNASNASPSLSSSSTTATPQSGTTPTVTAGISNAFKNTPQLAFFLAVLSIFFFSFSSFELVS</sequence>
<keyword evidence="6" id="KW-1015">Disulfide bond</keyword>
<feature type="domain" description="Bifunctional inhibitor/plant lipid transfer protein/seed storage helical" evidence="11">
    <location>
        <begin position="34"/>
        <end position="115"/>
    </location>
</feature>
<name>A0AAV3PM34_LITER</name>
<evidence type="ECO:0000256" key="10">
    <source>
        <dbReference type="SAM" id="SignalP"/>
    </source>
</evidence>
<gene>
    <name evidence="12" type="ORF">LIER_11161</name>
</gene>
<dbReference type="Pfam" id="PF14368">
    <property type="entry name" value="LTP_2"/>
    <property type="match status" value="1"/>
</dbReference>
<dbReference type="InterPro" id="IPR036312">
    <property type="entry name" value="Bifun_inhib/LTP/seed_sf"/>
</dbReference>
<dbReference type="AlphaFoldDB" id="A0AAV3PM34"/>
<keyword evidence="5 10" id="KW-0732">Signal</keyword>
<evidence type="ECO:0000259" key="11">
    <source>
        <dbReference type="SMART" id="SM00499"/>
    </source>
</evidence>
<dbReference type="PANTHER" id="PTHR33044">
    <property type="entry name" value="BIFUNCTIONAL INHIBITOR/LIPID-TRANSFER PROTEIN/SEED STORAGE 2S ALBUMIN SUPERFAMILY PROTEIN-RELATED"/>
    <property type="match status" value="1"/>
</dbReference>
<dbReference type="InterPro" id="IPR043325">
    <property type="entry name" value="LTSS"/>
</dbReference>
<keyword evidence="9" id="KW-1133">Transmembrane helix</keyword>
<keyword evidence="7" id="KW-0325">Glycoprotein</keyword>